<gene>
    <name evidence="3" type="ORF">HPP92_025525</name>
</gene>
<dbReference type="AlphaFoldDB" id="A0A835UB46"/>
<feature type="compositionally biased region" description="Basic residues" evidence="2">
    <location>
        <begin position="1"/>
        <end position="16"/>
    </location>
</feature>
<evidence type="ECO:0000256" key="1">
    <source>
        <dbReference type="SAM" id="Coils"/>
    </source>
</evidence>
<keyword evidence="1" id="KW-0175">Coiled coil</keyword>
<name>A0A835UB46_VANPL</name>
<dbReference type="Proteomes" id="UP000636800">
    <property type="component" value="Unassembled WGS sequence"/>
</dbReference>
<sequence>MKKRVSSAKSLRKTKSRLSPLPSVSPEPRSGKAYGFSLFDSVASTKKKVLSPSPALRSPCTPAKLVSTISDLRDLASSSFGSMKRRVDLCHTEVLKEIDASHARISKRFKIQTQACMQLAEEAENEYKRISERIEENTKAIKASYLEFMAEVQATTSRVCKVSIPSLSRLAEKSIDDLHKRYGILANPATNGEQF</sequence>
<protein>
    <submittedName>
        <fullName evidence="3">Uncharacterized protein</fullName>
    </submittedName>
</protein>
<reference evidence="3 4" key="1">
    <citation type="journal article" date="2020" name="Nat. Food">
        <title>A phased Vanilla planifolia genome enables genetic improvement of flavour and production.</title>
        <authorList>
            <person name="Hasing T."/>
            <person name="Tang H."/>
            <person name="Brym M."/>
            <person name="Khazi F."/>
            <person name="Huang T."/>
            <person name="Chambers A.H."/>
        </authorList>
    </citation>
    <scope>NUCLEOTIDE SEQUENCE [LARGE SCALE GENOMIC DNA]</scope>
    <source>
        <tissue evidence="3">Leaf</tissue>
    </source>
</reference>
<evidence type="ECO:0000313" key="3">
    <source>
        <dbReference type="EMBL" id="KAG0452861.1"/>
    </source>
</evidence>
<keyword evidence="4" id="KW-1185">Reference proteome</keyword>
<accession>A0A835UB46</accession>
<dbReference type="PANTHER" id="PTHR37371:SF1">
    <property type="entry name" value="KINESIN-LIKE PROTEIN"/>
    <property type="match status" value="1"/>
</dbReference>
<feature type="region of interest" description="Disordered" evidence="2">
    <location>
        <begin position="1"/>
        <end position="31"/>
    </location>
</feature>
<proteinExistence type="predicted"/>
<dbReference type="OrthoDB" id="308383at2759"/>
<evidence type="ECO:0000313" key="4">
    <source>
        <dbReference type="Proteomes" id="UP000636800"/>
    </source>
</evidence>
<feature type="coiled-coil region" evidence="1">
    <location>
        <begin position="113"/>
        <end position="140"/>
    </location>
</feature>
<dbReference type="PANTHER" id="PTHR37371">
    <property type="entry name" value="OS08G0180400 PROTEIN"/>
    <property type="match status" value="1"/>
</dbReference>
<organism evidence="3 4">
    <name type="scientific">Vanilla planifolia</name>
    <name type="common">Vanilla</name>
    <dbReference type="NCBI Taxonomy" id="51239"/>
    <lineage>
        <taxon>Eukaryota</taxon>
        <taxon>Viridiplantae</taxon>
        <taxon>Streptophyta</taxon>
        <taxon>Embryophyta</taxon>
        <taxon>Tracheophyta</taxon>
        <taxon>Spermatophyta</taxon>
        <taxon>Magnoliopsida</taxon>
        <taxon>Liliopsida</taxon>
        <taxon>Asparagales</taxon>
        <taxon>Orchidaceae</taxon>
        <taxon>Vanilloideae</taxon>
        <taxon>Vanilleae</taxon>
        <taxon>Vanilla</taxon>
    </lineage>
</organism>
<comment type="caution">
    <text evidence="3">The sequence shown here is derived from an EMBL/GenBank/DDBJ whole genome shotgun (WGS) entry which is preliminary data.</text>
</comment>
<dbReference type="EMBL" id="JADCNL010000014">
    <property type="protein sequence ID" value="KAG0452861.1"/>
    <property type="molecule type" value="Genomic_DNA"/>
</dbReference>
<evidence type="ECO:0000256" key="2">
    <source>
        <dbReference type="SAM" id="MobiDB-lite"/>
    </source>
</evidence>